<keyword evidence="1" id="KW-0732">Signal</keyword>
<dbReference type="InterPro" id="IPR016537">
    <property type="entry name" value="UCP008159_ABC"/>
</dbReference>
<accession>A0A2T3I323</accession>
<comment type="caution">
    <text evidence="2">The sequence shown here is derived from an EMBL/GenBank/DDBJ whole genome shotgun (WGS) entry which is preliminary data.</text>
</comment>
<dbReference type="PIRSF" id="PIRSF008159">
    <property type="entry name" value="UCP008159_ABC"/>
    <property type="match status" value="1"/>
</dbReference>
<proteinExistence type="predicted"/>
<organism evidence="2 3">
    <name type="scientific">Photobacterium aquimaris</name>
    <dbReference type="NCBI Taxonomy" id="512643"/>
    <lineage>
        <taxon>Bacteria</taxon>
        <taxon>Pseudomonadati</taxon>
        <taxon>Pseudomonadota</taxon>
        <taxon>Gammaproteobacteria</taxon>
        <taxon>Vibrionales</taxon>
        <taxon>Vibrionaceae</taxon>
        <taxon>Photobacterium</taxon>
    </lineage>
</organism>
<sequence>MMNMEFYMRRNVLCGFMLSIAALSPITSQAHPHSWIDMKTYIEGSNNQITGFKMVWTFDAMTTAYMLDGEDMSPKNKQKTLKNIAASVMENMKNAHYFTYFYDNETPIKYHIPAGGELIKPRAKATLTFELPLARPKTVTKDSLKLLIFEPSYYVDMSWGNKSDIVLSPELAKTCSFKLIEPHPTPEQVTYAMSIPADESPDPDDKLGQVFTQTVKLYCNVDNALPSTK</sequence>
<dbReference type="InterPro" id="IPR010412">
    <property type="entry name" value="DUF1007"/>
</dbReference>
<gene>
    <name evidence="2" type="ORF">C0W81_00125</name>
</gene>
<name>A0A2T3I323_9GAMM</name>
<feature type="signal peptide" evidence="1">
    <location>
        <begin position="1"/>
        <end position="30"/>
    </location>
</feature>
<dbReference type="OrthoDB" id="5781652at2"/>
<feature type="chain" id="PRO_5015443924" evidence="1">
    <location>
        <begin position="31"/>
        <end position="229"/>
    </location>
</feature>
<evidence type="ECO:0000256" key="1">
    <source>
        <dbReference type="SAM" id="SignalP"/>
    </source>
</evidence>
<protein>
    <submittedName>
        <fullName evidence="2">DUF1007 domain-containing protein</fullName>
    </submittedName>
</protein>
<reference evidence="2 3" key="1">
    <citation type="submission" date="2018-03" db="EMBL/GenBank/DDBJ databases">
        <title>Whole genome sequencing of Histamine producing bacteria.</title>
        <authorList>
            <person name="Butler K."/>
        </authorList>
    </citation>
    <scope>NUCLEOTIDE SEQUENCE [LARGE SCALE GENOMIC DNA]</scope>
    <source>
        <strain evidence="2 3">DSM 23343</strain>
    </source>
</reference>
<evidence type="ECO:0000313" key="2">
    <source>
        <dbReference type="EMBL" id="PSU12830.1"/>
    </source>
</evidence>
<dbReference type="AlphaFoldDB" id="A0A2T3I323"/>
<evidence type="ECO:0000313" key="3">
    <source>
        <dbReference type="Proteomes" id="UP000241858"/>
    </source>
</evidence>
<dbReference type="EMBL" id="PYLY01000001">
    <property type="protein sequence ID" value="PSU12830.1"/>
    <property type="molecule type" value="Genomic_DNA"/>
</dbReference>
<dbReference type="Pfam" id="PF06226">
    <property type="entry name" value="DUF1007"/>
    <property type="match status" value="1"/>
</dbReference>
<dbReference type="Proteomes" id="UP000241858">
    <property type="component" value="Unassembled WGS sequence"/>
</dbReference>